<proteinExistence type="predicted"/>
<dbReference type="GO" id="GO:0005886">
    <property type="term" value="C:plasma membrane"/>
    <property type="evidence" value="ECO:0007669"/>
    <property type="project" value="UniProtKB-SubCell"/>
</dbReference>
<evidence type="ECO:0000256" key="5">
    <source>
        <dbReference type="ARBA" id="ARBA00022692"/>
    </source>
</evidence>
<keyword evidence="8" id="KW-0862">Zinc</keyword>
<keyword evidence="10" id="KW-0482">Metalloprotease</keyword>
<feature type="transmembrane region" description="Helical" evidence="12">
    <location>
        <begin position="6"/>
        <end position="26"/>
    </location>
</feature>
<dbReference type="AlphaFoldDB" id="X1T7A2"/>
<dbReference type="GO" id="GO:0046872">
    <property type="term" value="F:metal ion binding"/>
    <property type="evidence" value="ECO:0007669"/>
    <property type="project" value="UniProtKB-KW"/>
</dbReference>
<keyword evidence="6" id="KW-0479">Metal-binding</keyword>
<dbReference type="InterPro" id="IPR001915">
    <property type="entry name" value="Peptidase_M48"/>
</dbReference>
<protein>
    <recommendedName>
        <fullName evidence="13">Peptidase M48 domain-containing protein</fullName>
    </recommendedName>
</protein>
<evidence type="ECO:0000256" key="12">
    <source>
        <dbReference type="SAM" id="Phobius"/>
    </source>
</evidence>
<dbReference type="EMBL" id="BARW01021284">
    <property type="protein sequence ID" value="GAJ01144.1"/>
    <property type="molecule type" value="Genomic_DNA"/>
</dbReference>
<evidence type="ECO:0000256" key="7">
    <source>
        <dbReference type="ARBA" id="ARBA00022801"/>
    </source>
</evidence>
<feature type="non-terminal residue" evidence="14">
    <location>
        <position position="180"/>
    </location>
</feature>
<dbReference type="GO" id="GO:0004222">
    <property type="term" value="F:metalloendopeptidase activity"/>
    <property type="evidence" value="ECO:0007669"/>
    <property type="project" value="InterPro"/>
</dbReference>
<evidence type="ECO:0000256" key="3">
    <source>
        <dbReference type="ARBA" id="ARBA00022475"/>
    </source>
</evidence>
<dbReference type="PANTHER" id="PTHR43221:SF1">
    <property type="entry name" value="PROTEASE HTPX"/>
    <property type="match status" value="1"/>
</dbReference>
<reference evidence="14" key="1">
    <citation type="journal article" date="2014" name="Front. Microbiol.">
        <title>High frequency of phylogenetically diverse reductive dehalogenase-homologous genes in deep subseafloor sedimentary metagenomes.</title>
        <authorList>
            <person name="Kawai M."/>
            <person name="Futagami T."/>
            <person name="Toyoda A."/>
            <person name="Takaki Y."/>
            <person name="Nishi S."/>
            <person name="Hori S."/>
            <person name="Arai W."/>
            <person name="Tsubouchi T."/>
            <person name="Morono Y."/>
            <person name="Uchiyama I."/>
            <person name="Ito T."/>
            <person name="Fujiyama A."/>
            <person name="Inagaki F."/>
            <person name="Takami H."/>
        </authorList>
    </citation>
    <scope>NUCLEOTIDE SEQUENCE</scope>
    <source>
        <strain evidence="14">Expedition CK06-06</strain>
    </source>
</reference>
<accession>X1T7A2</accession>
<evidence type="ECO:0000313" key="14">
    <source>
        <dbReference type="EMBL" id="GAJ01144.1"/>
    </source>
</evidence>
<evidence type="ECO:0000256" key="6">
    <source>
        <dbReference type="ARBA" id="ARBA00022723"/>
    </source>
</evidence>
<gene>
    <name evidence="14" type="ORF">S12H4_35786</name>
</gene>
<dbReference type="PANTHER" id="PTHR43221">
    <property type="entry name" value="PROTEASE HTPX"/>
    <property type="match status" value="1"/>
</dbReference>
<feature type="domain" description="Peptidase M48" evidence="13">
    <location>
        <begin position="7"/>
        <end position="157"/>
    </location>
</feature>
<evidence type="ECO:0000259" key="13">
    <source>
        <dbReference type="Pfam" id="PF01435"/>
    </source>
</evidence>
<keyword evidence="4" id="KW-0645">Protease</keyword>
<keyword evidence="9 12" id="KW-1133">Transmembrane helix</keyword>
<comment type="subcellular location">
    <subcellularLocation>
        <location evidence="2">Cell membrane</location>
        <topology evidence="2">Multi-pass membrane protein</topology>
    </subcellularLocation>
</comment>
<sequence length="180" mass="20057">MMAAAAAAMVISYVFYFISQFLVLFLSRVREYYADRFSGENTNNPKSLSTALVKIAYGMVKSQSAYATQMNDKKTDKRVRTTYYRRNGFVNATRSLNIFDIKAANSLVMTAYAQTAEVTAEAVVKAAAWDLESPWAGFIELQSTHPLAAKRLLALDDLAVELKKPKTFPTLGTDQIKESL</sequence>
<keyword evidence="11 12" id="KW-0472">Membrane</keyword>
<dbReference type="GO" id="GO:0006508">
    <property type="term" value="P:proteolysis"/>
    <property type="evidence" value="ECO:0007669"/>
    <property type="project" value="UniProtKB-KW"/>
</dbReference>
<comment type="cofactor">
    <cofactor evidence="1">
        <name>Zn(2+)</name>
        <dbReference type="ChEBI" id="CHEBI:29105"/>
    </cofactor>
</comment>
<dbReference type="InterPro" id="IPR050083">
    <property type="entry name" value="HtpX_protease"/>
</dbReference>
<evidence type="ECO:0000256" key="11">
    <source>
        <dbReference type="ARBA" id="ARBA00023136"/>
    </source>
</evidence>
<evidence type="ECO:0000256" key="2">
    <source>
        <dbReference type="ARBA" id="ARBA00004651"/>
    </source>
</evidence>
<keyword evidence="7" id="KW-0378">Hydrolase</keyword>
<organism evidence="14">
    <name type="scientific">marine sediment metagenome</name>
    <dbReference type="NCBI Taxonomy" id="412755"/>
    <lineage>
        <taxon>unclassified sequences</taxon>
        <taxon>metagenomes</taxon>
        <taxon>ecological metagenomes</taxon>
    </lineage>
</organism>
<evidence type="ECO:0000256" key="8">
    <source>
        <dbReference type="ARBA" id="ARBA00022833"/>
    </source>
</evidence>
<evidence type="ECO:0000256" key="10">
    <source>
        <dbReference type="ARBA" id="ARBA00023049"/>
    </source>
</evidence>
<evidence type="ECO:0000256" key="1">
    <source>
        <dbReference type="ARBA" id="ARBA00001947"/>
    </source>
</evidence>
<keyword evidence="3" id="KW-1003">Cell membrane</keyword>
<dbReference type="Pfam" id="PF01435">
    <property type="entry name" value="Peptidase_M48"/>
    <property type="match status" value="1"/>
</dbReference>
<evidence type="ECO:0000256" key="9">
    <source>
        <dbReference type="ARBA" id="ARBA00022989"/>
    </source>
</evidence>
<comment type="caution">
    <text evidence="14">The sequence shown here is derived from an EMBL/GenBank/DDBJ whole genome shotgun (WGS) entry which is preliminary data.</text>
</comment>
<keyword evidence="5 12" id="KW-0812">Transmembrane</keyword>
<evidence type="ECO:0000256" key="4">
    <source>
        <dbReference type="ARBA" id="ARBA00022670"/>
    </source>
</evidence>
<name>X1T7A2_9ZZZZ</name>